<dbReference type="InterPro" id="IPR027417">
    <property type="entry name" value="P-loop_NTPase"/>
</dbReference>
<dbReference type="EMBL" id="DRLD01000059">
    <property type="protein sequence ID" value="HED09452.1"/>
    <property type="molecule type" value="Genomic_DNA"/>
</dbReference>
<sequence>MGDTSSCGLHAPSECGPFWRLFLPKEKHYLDENDLETLHLEQIRRIFSVLFHKYARPWVFKNLTLGMRLKLISRLWPGARLLRVRRDPAATVQSILKARKKLGLRPNQWWSVRPPGFERFLSLPETEMVARQVWAIEQQLDNDLGLFEKQNIYTLEYGPHMDDNEKLIPAIARFIGQTEKREDARPYPFTPGNNAIAPEVADIIKKVFHAG</sequence>
<reference evidence="1" key="1">
    <citation type="journal article" date="2020" name="mSystems">
        <title>Genome- and Community-Level Interaction Insights into Carbon Utilization and Element Cycling Functions of Hydrothermarchaeota in Hydrothermal Sediment.</title>
        <authorList>
            <person name="Zhou Z."/>
            <person name="Liu Y."/>
            <person name="Xu W."/>
            <person name="Pan J."/>
            <person name="Luo Z.H."/>
            <person name="Li M."/>
        </authorList>
    </citation>
    <scope>NUCLEOTIDE SEQUENCE [LARGE SCALE GENOMIC DNA]</scope>
    <source>
        <strain evidence="1">HyVt-456</strain>
    </source>
</reference>
<dbReference type="Proteomes" id="UP000886005">
    <property type="component" value="Unassembled WGS sequence"/>
</dbReference>
<dbReference type="Pfam" id="PF13469">
    <property type="entry name" value="Sulfotransfer_3"/>
    <property type="match status" value="1"/>
</dbReference>
<dbReference type="Gene3D" id="3.40.50.300">
    <property type="entry name" value="P-loop containing nucleotide triphosphate hydrolases"/>
    <property type="match status" value="1"/>
</dbReference>
<comment type="caution">
    <text evidence="1">The sequence shown here is derived from an EMBL/GenBank/DDBJ whole genome shotgun (WGS) entry which is preliminary data.</text>
</comment>
<proteinExistence type="predicted"/>
<accession>A0A7V1PUB0</accession>
<protein>
    <recommendedName>
        <fullName evidence="2">Sulfotransferase</fullName>
    </recommendedName>
</protein>
<evidence type="ECO:0000313" key="1">
    <source>
        <dbReference type="EMBL" id="HED09452.1"/>
    </source>
</evidence>
<evidence type="ECO:0008006" key="2">
    <source>
        <dbReference type="Google" id="ProtNLM"/>
    </source>
</evidence>
<dbReference type="SUPFAM" id="SSF52540">
    <property type="entry name" value="P-loop containing nucleoside triphosphate hydrolases"/>
    <property type="match status" value="1"/>
</dbReference>
<gene>
    <name evidence="1" type="ORF">ENJ10_02085</name>
</gene>
<dbReference type="AlphaFoldDB" id="A0A7V1PUB0"/>
<name>A0A7V1PUB0_CALAY</name>
<organism evidence="1">
    <name type="scientific">Caldithrix abyssi</name>
    <dbReference type="NCBI Taxonomy" id="187145"/>
    <lineage>
        <taxon>Bacteria</taxon>
        <taxon>Pseudomonadati</taxon>
        <taxon>Calditrichota</taxon>
        <taxon>Calditrichia</taxon>
        <taxon>Calditrichales</taxon>
        <taxon>Calditrichaceae</taxon>
        <taxon>Caldithrix</taxon>
    </lineage>
</organism>